<proteinExistence type="predicted"/>
<dbReference type="PANTHER" id="PTHR31302:SF20">
    <property type="entry name" value="CONSERVED PROTEIN"/>
    <property type="match status" value="1"/>
</dbReference>
<dbReference type="EMBL" id="CAEZVJ010000021">
    <property type="protein sequence ID" value="CAB4624096.1"/>
    <property type="molecule type" value="Genomic_DNA"/>
</dbReference>
<protein>
    <submittedName>
        <fullName evidence="2">Unannotated protein</fullName>
    </submittedName>
</protein>
<dbReference type="GO" id="GO:0016020">
    <property type="term" value="C:membrane"/>
    <property type="evidence" value="ECO:0007669"/>
    <property type="project" value="GOC"/>
</dbReference>
<feature type="domain" description="Calcineurin-like phosphoesterase" evidence="1">
    <location>
        <begin position="46"/>
        <end position="237"/>
    </location>
</feature>
<evidence type="ECO:0000259" key="1">
    <source>
        <dbReference type="Pfam" id="PF00149"/>
    </source>
</evidence>
<dbReference type="Pfam" id="PF00149">
    <property type="entry name" value="Metallophos"/>
    <property type="match status" value="1"/>
</dbReference>
<dbReference type="InterPro" id="IPR029052">
    <property type="entry name" value="Metallo-depent_PP-like"/>
</dbReference>
<gene>
    <name evidence="2" type="ORF">UFOPK1961_00315</name>
</gene>
<dbReference type="GO" id="GO:0009245">
    <property type="term" value="P:lipid A biosynthetic process"/>
    <property type="evidence" value="ECO:0007669"/>
    <property type="project" value="TreeGrafter"/>
</dbReference>
<dbReference type="Gene3D" id="3.60.21.10">
    <property type="match status" value="1"/>
</dbReference>
<dbReference type="InterPro" id="IPR004843">
    <property type="entry name" value="Calcineurin-like_PHP"/>
</dbReference>
<sequence length="309" mass="33009">MISAALFGGVAAVGAGVLAYSTLFERNRFEVRHDSIEVLEPGTSSIRVLHLSDIHLAPWQNRKIAWIRSLASLRPDLVVVTGDSLGHAESVASLAHALSVFHGTSGVFVHGSNDYFAPRMPNPFTYLFRPSEPDQDGERIDTEGLDAVYSSLGWLDLNNASARVSVNGASILVTGTDDPHLNLDRLDLVAESVEEARGELAKPVSVIVGVTHAPYRRVLDALTTLGADVIFAGHTHGGQVCVPGIGALTTNSDLPRALARGINVWNRFGRHAYLNVSAGIGTSIYAPVRFACAPEAVLITLRAKEIGYA</sequence>
<dbReference type="PANTHER" id="PTHR31302">
    <property type="entry name" value="TRANSMEMBRANE PROTEIN WITH METALLOPHOSPHOESTERASE DOMAIN-RELATED"/>
    <property type="match status" value="1"/>
</dbReference>
<name>A0A6J6IHX8_9ZZZZ</name>
<dbReference type="SUPFAM" id="SSF56300">
    <property type="entry name" value="Metallo-dependent phosphatases"/>
    <property type="match status" value="1"/>
</dbReference>
<dbReference type="InterPro" id="IPR051158">
    <property type="entry name" value="Metallophosphoesterase_sf"/>
</dbReference>
<organism evidence="2">
    <name type="scientific">freshwater metagenome</name>
    <dbReference type="NCBI Taxonomy" id="449393"/>
    <lineage>
        <taxon>unclassified sequences</taxon>
        <taxon>metagenomes</taxon>
        <taxon>ecological metagenomes</taxon>
    </lineage>
</organism>
<reference evidence="2" key="1">
    <citation type="submission" date="2020-05" db="EMBL/GenBank/DDBJ databases">
        <authorList>
            <person name="Chiriac C."/>
            <person name="Salcher M."/>
            <person name="Ghai R."/>
            <person name="Kavagutti S V."/>
        </authorList>
    </citation>
    <scope>NUCLEOTIDE SEQUENCE</scope>
</reference>
<accession>A0A6J6IHX8</accession>
<dbReference type="AlphaFoldDB" id="A0A6J6IHX8"/>
<evidence type="ECO:0000313" key="2">
    <source>
        <dbReference type="EMBL" id="CAB4624096.1"/>
    </source>
</evidence>
<dbReference type="GO" id="GO:0008758">
    <property type="term" value="F:UDP-2,3-diacylglucosamine hydrolase activity"/>
    <property type="evidence" value="ECO:0007669"/>
    <property type="project" value="TreeGrafter"/>
</dbReference>